<organism evidence="8 9">
    <name type="scientific">Dermatophagoides farinae</name>
    <name type="common">American house dust mite</name>
    <dbReference type="NCBI Taxonomy" id="6954"/>
    <lineage>
        <taxon>Eukaryota</taxon>
        <taxon>Metazoa</taxon>
        <taxon>Ecdysozoa</taxon>
        <taxon>Arthropoda</taxon>
        <taxon>Chelicerata</taxon>
        <taxon>Arachnida</taxon>
        <taxon>Acari</taxon>
        <taxon>Acariformes</taxon>
        <taxon>Sarcoptiformes</taxon>
        <taxon>Astigmata</taxon>
        <taxon>Psoroptidia</taxon>
        <taxon>Analgoidea</taxon>
        <taxon>Pyroglyphidae</taxon>
        <taxon>Dermatophagoidinae</taxon>
        <taxon>Dermatophagoides</taxon>
    </lineage>
</organism>
<feature type="domain" description="Thioredoxin" evidence="6">
    <location>
        <begin position="46"/>
        <end position="208"/>
    </location>
</feature>
<feature type="region of interest" description="Disordered" evidence="5">
    <location>
        <begin position="1"/>
        <end position="45"/>
    </location>
</feature>
<keyword evidence="9" id="KW-1185">Reference proteome</keyword>
<proteinExistence type="inferred from homology"/>
<dbReference type="PROSITE" id="PS51352">
    <property type="entry name" value="THIOREDOXIN_2"/>
    <property type="match status" value="1"/>
</dbReference>
<keyword evidence="2 4" id="KW-0575">Peroxidase</keyword>
<comment type="similarity">
    <text evidence="1 4">Belongs to the glutathione peroxidase family.</text>
</comment>
<dbReference type="Gene3D" id="3.40.30.10">
    <property type="entry name" value="Glutaredoxin"/>
    <property type="match status" value="1"/>
</dbReference>
<protein>
    <recommendedName>
        <fullName evidence="4">Glutathione peroxidase</fullName>
    </recommendedName>
</protein>
<keyword evidence="3 4" id="KW-0560">Oxidoreductase</keyword>
<name>A0A922ID58_DERFA</name>
<dbReference type="GO" id="GO:0006979">
    <property type="term" value="P:response to oxidative stress"/>
    <property type="evidence" value="ECO:0007669"/>
    <property type="project" value="InterPro"/>
</dbReference>
<evidence type="ECO:0000256" key="1">
    <source>
        <dbReference type="ARBA" id="ARBA00006926"/>
    </source>
</evidence>
<dbReference type="PANTHER" id="PTHR11592:SF78">
    <property type="entry name" value="GLUTATHIONE PEROXIDASE"/>
    <property type="match status" value="1"/>
</dbReference>
<dbReference type="AlphaFoldDB" id="A0A922ID58"/>
<evidence type="ECO:0000256" key="3">
    <source>
        <dbReference type="ARBA" id="ARBA00023002"/>
    </source>
</evidence>
<dbReference type="PROSITE" id="PS51355">
    <property type="entry name" value="GLUTATHIONE_PEROXID_3"/>
    <property type="match status" value="1"/>
</dbReference>
<feature type="compositionally biased region" description="Basic and acidic residues" evidence="5">
    <location>
        <begin position="14"/>
        <end position="24"/>
    </location>
</feature>
<dbReference type="InterPro" id="IPR036249">
    <property type="entry name" value="Thioredoxin-like_sf"/>
</dbReference>
<dbReference type="OrthoDB" id="446890at2759"/>
<evidence type="ECO:0000256" key="5">
    <source>
        <dbReference type="SAM" id="MobiDB-lite"/>
    </source>
</evidence>
<reference evidence="7" key="3">
    <citation type="journal article" date="2021" name="World Allergy Organ. J.">
        <title>Chromosome-level assembly of Dermatophagoides farinae genome and transcriptome reveals two novel allergens Der f 37 and Der f 39.</title>
        <authorList>
            <person name="Chen J."/>
            <person name="Cai Z."/>
            <person name="Fan D."/>
            <person name="Hu J."/>
            <person name="Hou Y."/>
            <person name="He Y."/>
            <person name="Zhang Z."/>
            <person name="Zhao Z."/>
            <person name="Gao P."/>
            <person name="Hu W."/>
            <person name="Sun J."/>
            <person name="Li J."/>
            <person name="Ji K."/>
        </authorList>
    </citation>
    <scope>NUCLEOTIDE SEQUENCE</scope>
    <source>
        <strain evidence="7">JKM2019</strain>
    </source>
</reference>
<feature type="compositionally biased region" description="Polar residues" evidence="5">
    <location>
        <begin position="191"/>
        <end position="200"/>
    </location>
</feature>
<feature type="region of interest" description="Disordered" evidence="5">
    <location>
        <begin position="187"/>
        <end position="227"/>
    </location>
</feature>
<dbReference type="GO" id="GO:0004601">
    <property type="term" value="F:peroxidase activity"/>
    <property type="evidence" value="ECO:0007669"/>
    <property type="project" value="UniProtKB-KW"/>
</dbReference>
<evidence type="ECO:0000313" key="7">
    <source>
        <dbReference type="EMBL" id="KAH7636826.1"/>
    </source>
</evidence>
<gene>
    <name evidence="8" type="ORF">DERF_002140</name>
    <name evidence="7" type="ORF">HUG17_7032</name>
</gene>
<reference evidence="8" key="1">
    <citation type="submission" date="2013-05" db="EMBL/GenBank/DDBJ databases">
        <authorList>
            <person name="Yim A.K.Y."/>
            <person name="Chan T.F."/>
            <person name="Ji K.M."/>
            <person name="Liu X.Y."/>
            <person name="Zhou J.W."/>
            <person name="Li R.Q."/>
            <person name="Yang K.Y."/>
            <person name="Li J."/>
            <person name="Li M."/>
            <person name="Law P.T.W."/>
            <person name="Wu Y.L."/>
            <person name="Cai Z.L."/>
            <person name="Qin H."/>
            <person name="Bao Y."/>
            <person name="Leung R.K.K."/>
            <person name="Ng P.K.S."/>
            <person name="Zou J."/>
            <person name="Zhong X.J."/>
            <person name="Ran P.X."/>
            <person name="Zhong N.S."/>
            <person name="Liu Z.G."/>
            <person name="Tsui S.K.W."/>
        </authorList>
    </citation>
    <scope>NUCLEOTIDE SEQUENCE</scope>
    <source>
        <strain evidence="8">Derf</strain>
        <tissue evidence="8">Whole organism</tissue>
    </source>
</reference>
<evidence type="ECO:0000313" key="9">
    <source>
        <dbReference type="Proteomes" id="UP000790347"/>
    </source>
</evidence>
<dbReference type="InterPro" id="IPR000889">
    <property type="entry name" value="Glutathione_peroxidase"/>
</dbReference>
<evidence type="ECO:0000256" key="2">
    <source>
        <dbReference type="ARBA" id="ARBA00022559"/>
    </source>
</evidence>
<feature type="compositionally biased region" description="Polar residues" evidence="5">
    <location>
        <begin position="1"/>
        <end position="11"/>
    </location>
</feature>
<dbReference type="InterPro" id="IPR013766">
    <property type="entry name" value="Thioredoxin_domain"/>
</dbReference>
<dbReference type="EMBL" id="SDOV01000009">
    <property type="protein sequence ID" value="KAH7636826.1"/>
    <property type="molecule type" value="Genomic_DNA"/>
</dbReference>
<dbReference type="PROSITE" id="PS00460">
    <property type="entry name" value="GLUTATHIONE_PEROXID_1"/>
    <property type="match status" value="1"/>
</dbReference>
<dbReference type="Proteomes" id="UP000790347">
    <property type="component" value="Unassembled WGS sequence"/>
</dbReference>
<dbReference type="FunFam" id="3.40.30.10:FF:000025">
    <property type="entry name" value="Glutathione peroxidase"/>
    <property type="match status" value="1"/>
</dbReference>
<dbReference type="Proteomes" id="UP000828236">
    <property type="component" value="Unassembled WGS sequence"/>
</dbReference>
<dbReference type="Pfam" id="PF00255">
    <property type="entry name" value="GSHPx"/>
    <property type="match status" value="1"/>
</dbReference>
<accession>A0A922ID58</accession>
<evidence type="ECO:0000313" key="8">
    <source>
        <dbReference type="EMBL" id="KAH9528171.1"/>
    </source>
</evidence>
<reference evidence="7" key="2">
    <citation type="submission" date="2020-06" db="EMBL/GenBank/DDBJ databases">
        <authorList>
            <person name="Ji K."/>
            <person name="Li J."/>
        </authorList>
    </citation>
    <scope>NUCLEOTIDE SEQUENCE</scope>
    <source>
        <strain evidence="7">JKM2019</strain>
        <tissue evidence="7">Whole body</tissue>
    </source>
</reference>
<sequence length="227" mass="25774">MSEVENNTTPNPAGDEKLEKKDCEQQQQQETTNGSQQITNGDSFKPEDYKSLYDFTVKDIDGNEVSLSKYEGKVVLVVNVASNCGFTKSNYQQLNELYEKYESRGFRVAAFPCNQFAGQEPGCDADIKEFAKKNNVKFDMYSKIDVNGSNAHPLYRWLKLKQRGIFGTQAIKWNFTKFLINKEGQPIKRYSPTTSPNSIESEFKSMLDPEKTSDDDQQPAAEQPNSQ</sequence>
<dbReference type="PRINTS" id="PR01011">
    <property type="entry name" value="GLUTPROXDASE"/>
</dbReference>
<reference evidence="8" key="4">
    <citation type="journal article" date="2022" name="Res Sq">
        <title>Comparative Genomics Reveals Insights into the Divergent Evolution of Astigmatic Mites and Household Pest Adaptations.</title>
        <authorList>
            <person name="Xiong Q."/>
            <person name="Wan A.T.-Y."/>
            <person name="Liu X.-Y."/>
            <person name="Fung C.S.-H."/>
            <person name="Xiao X."/>
            <person name="Malainual N."/>
            <person name="Hou J."/>
            <person name="Wang L."/>
            <person name="Wang M."/>
            <person name="Yang K."/>
            <person name="Cui Y."/>
            <person name="Leung E."/>
            <person name="Nong W."/>
            <person name="Shin S.-K."/>
            <person name="Au S."/>
            <person name="Jeong K.Y."/>
            <person name="Chew F.T."/>
            <person name="Hui J."/>
            <person name="Leung T.F."/>
            <person name="Tungtrongchitr A."/>
            <person name="Zhong N."/>
            <person name="Liu Z."/>
            <person name="Tsui S."/>
        </authorList>
    </citation>
    <scope>NUCLEOTIDE SEQUENCE</scope>
    <source>
        <strain evidence="8">Derf</strain>
        <tissue evidence="8">Whole organism</tissue>
    </source>
</reference>
<dbReference type="EMBL" id="ASGP02000001">
    <property type="protein sequence ID" value="KAH9528171.1"/>
    <property type="molecule type" value="Genomic_DNA"/>
</dbReference>
<evidence type="ECO:0000256" key="4">
    <source>
        <dbReference type="RuleBase" id="RU000499"/>
    </source>
</evidence>
<feature type="compositionally biased region" description="Basic and acidic residues" evidence="5">
    <location>
        <begin position="201"/>
        <end position="214"/>
    </location>
</feature>
<dbReference type="InterPro" id="IPR029759">
    <property type="entry name" value="GPX_AS"/>
</dbReference>
<dbReference type="PANTHER" id="PTHR11592">
    <property type="entry name" value="GLUTATHIONE PEROXIDASE"/>
    <property type="match status" value="1"/>
</dbReference>
<evidence type="ECO:0000259" key="6">
    <source>
        <dbReference type="PROSITE" id="PS51352"/>
    </source>
</evidence>
<dbReference type="SUPFAM" id="SSF52833">
    <property type="entry name" value="Thioredoxin-like"/>
    <property type="match status" value="1"/>
</dbReference>
<comment type="caution">
    <text evidence="8">The sequence shown here is derived from an EMBL/GenBank/DDBJ whole genome shotgun (WGS) entry which is preliminary data.</text>
</comment>
<feature type="compositionally biased region" description="Polar residues" evidence="5">
    <location>
        <begin position="33"/>
        <end position="42"/>
    </location>
</feature>
<dbReference type="CDD" id="cd00340">
    <property type="entry name" value="GSH_Peroxidase"/>
    <property type="match status" value="1"/>
</dbReference>